<feature type="domain" description="PAS" evidence="6">
    <location>
        <begin position="228"/>
        <end position="267"/>
    </location>
</feature>
<evidence type="ECO:0000256" key="2">
    <source>
        <dbReference type="ARBA" id="ARBA00022840"/>
    </source>
</evidence>
<dbReference type="InterPro" id="IPR058031">
    <property type="entry name" value="AAA_lid_NorR"/>
</dbReference>
<dbReference type="Gene3D" id="1.10.8.60">
    <property type="match status" value="1"/>
</dbReference>
<dbReference type="InterPro" id="IPR025943">
    <property type="entry name" value="Sigma_54_int_dom_ATP-bd_2"/>
</dbReference>
<name>A0ABV4AJ25_9GAMM</name>
<dbReference type="SMART" id="SM00091">
    <property type="entry name" value="PAS"/>
    <property type="match status" value="1"/>
</dbReference>
<dbReference type="InterPro" id="IPR002197">
    <property type="entry name" value="HTH_Fis"/>
</dbReference>
<evidence type="ECO:0000313" key="7">
    <source>
        <dbReference type="EMBL" id="MEY1662819.1"/>
    </source>
</evidence>
<dbReference type="SUPFAM" id="SSF52540">
    <property type="entry name" value="P-loop containing nucleoside triphosphate hydrolases"/>
    <property type="match status" value="1"/>
</dbReference>
<evidence type="ECO:0000256" key="4">
    <source>
        <dbReference type="ARBA" id="ARBA00023163"/>
    </source>
</evidence>
<feature type="domain" description="Sigma-54 factor interaction" evidence="5">
    <location>
        <begin position="332"/>
        <end position="557"/>
    </location>
</feature>
<accession>A0ABV4AJ25</accession>
<keyword evidence="4" id="KW-0804">Transcription</keyword>
<dbReference type="PROSITE" id="PS00675">
    <property type="entry name" value="SIGMA54_INTERACT_1"/>
    <property type="match status" value="1"/>
</dbReference>
<dbReference type="InterPro" id="IPR003593">
    <property type="entry name" value="AAA+_ATPase"/>
</dbReference>
<keyword evidence="2" id="KW-0067">ATP-binding</keyword>
<comment type="caution">
    <text evidence="7">The sequence shown here is derived from an EMBL/GenBank/DDBJ whole genome shotgun (WGS) entry which is preliminary data.</text>
</comment>
<dbReference type="CDD" id="cd00009">
    <property type="entry name" value="AAA"/>
    <property type="match status" value="1"/>
</dbReference>
<dbReference type="EMBL" id="JBGCUO010000002">
    <property type="protein sequence ID" value="MEY1662819.1"/>
    <property type="molecule type" value="Genomic_DNA"/>
</dbReference>
<dbReference type="Pfam" id="PF02954">
    <property type="entry name" value="HTH_8"/>
    <property type="match status" value="1"/>
</dbReference>
<protein>
    <submittedName>
        <fullName evidence="7">Sigma-54-dependent Fis family transcriptional regulator</fullName>
    </submittedName>
</protein>
<dbReference type="PROSITE" id="PS50112">
    <property type="entry name" value="PAS"/>
    <property type="match status" value="1"/>
</dbReference>
<keyword evidence="3" id="KW-0805">Transcription regulation</keyword>
<dbReference type="PROSITE" id="PS00676">
    <property type="entry name" value="SIGMA54_INTERACT_2"/>
    <property type="match status" value="1"/>
</dbReference>
<evidence type="ECO:0000313" key="8">
    <source>
        <dbReference type="Proteomes" id="UP001562065"/>
    </source>
</evidence>
<dbReference type="RefSeq" id="WP_369456092.1">
    <property type="nucleotide sequence ID" value="NZ_JBGCUO010000002.1"/>
</dbReference>
<dbReference type="Pfam" id="PF00158">
    <property type="entry name" value="Sigma54_activat"/>
    <property type="match status" value="1"/>
</dbReference>
<dbReference type="Gene3D" id="3.30.450.40">
    <property type="match status" value="1"/>
</dbReference>
<dbReference type="Proteomes" id="UP001562065">
    <property type="component" value="Unassembled WGS sequence"/>
</dbReference>
<evidence type="ECO:0000259" key="6">
    <source>
        <dbReference type="PROSITE" id="PS50112"/>
    </source>
</evidence>
<dbReference type="SUPFAM" id="SSF46689">
    <property type="entry name" value="Homeodomain-like"/>
    <property type="match status" value="1"/>
</dbReference>
<organism evidence="7 8">
    <name type="scientific">Isoalcanivorax beigongshangi</name>
    <dbReference type="NCBI Taxonomy" id="3238810"/>
    <lineage>
        <taxon>Bacteria</taxon>
        <taxon>Pseudomonadati</taxon>
        <taxon>Pseudomonadota</taxon>
        <taxon>Gammaproteobacteria</taxon>
        <taxon>Oceanospirillales</taxon>
        <taxon>Alcanivoracaceae</taxon>
        <taxon>Isoalcanivorax</taxon>
    </lineage>
</organism>
<dbReference type="InterPro" id="IPR027417">
    <property type="entry name" value="P-loop_NTPase"/>
</dbReference>
<evidence type="ECO:0000256" key="1">
    <source>
        <dbReference type="ARBA" id="ARBA00022741"/>
    </source>
</evidence>
<dbReference type="PRINTS" id="PR01590">
    <property type="entry name" value="HTHFIS"/>
</dbReference>
<proteinExistence type="predicted"/>
<dbReference type="PANTHER" id="PTHR32071:SF77">
    <property type="entry name" value="TRANSCRIPTIONAL REGULATORY PROTEIN"/>
    <property type="match status" value="1"/>
</dbReference>
<dbReference type="Pfam" id="PF25601">
    <property type="entry name" value="AAA_lid_14"/>
    <property type="match status" value="1"/>
</dbReference>
<dbReference type="Gene3D" id="3.30.450.20">
    <property type="entry name" value="PAS domain"/>
    <property type="match status" value="1"/>
</dbReference>
<dbReference type="SUPFAM" id="SSF55785">
    <property type="entry name" value="PYP-like sensor domain (PAS domain)"/>
    <property type="match status" value="1"/>
</dbReference>
<dbReference type="Gene3D" id="1.10.10.60">
    <property type="entry name" value="Homeodomain-like"/>
    <property type="match status" value="1"/>
</dbReference>
<keyword evidence="8" id="KW-1185">Reference proteome</keyword>
<dbReference type="InterPro" id="IPR009057">
    <property type="entry name" value="Homeodomain-like_sf"/>
</dbReference>
<dbReference type="CDD" id="cd00130">
    <property type="entry name" value="PAS"/>
    <property type="match status" value="1"/>
</dbReference>
<dbReference type="SMART" id="SM00382">
    <property type="entry name" value="AAA"/>
    <property type="match status" value="1"/>
</dbReference>
<dbReference type="InterPro" id="IPR000014">
    <property type="entry name" value="PAS"/>
</dbReference>
<keyword evidence="1" id="KW-0547">Nucleotide-binding</keyword>
<evidence type="ECO:0000259" key="5">
    <source>
        <dbReference type="PROSITE" id="PS50045"/>
    </source>
</evidence>
<dbReference type="PANTHER" id="PTHR32071">
    <property type="entry name" value="TRANSCRIPTIONAL REGULATORY PROTEIN"/>
    <property type="match status" value="1"/>
</dbReference>
<reference evidence="7 8" key="1">
    <citation type="submission" date="2024-07" db="EMBL/GenBank/DDBJ databases">
        <authorList>
            <person name="Ren Q."/>
        </authorList>
    </citation>
    <scope>NUCLEOTIDE SEQUENCE [LARGE SCALE GENOMIC DNA]</scope>
    <source>
        <strain evidence="7 8">REN37</strain>
    </source>
</reference>
<evidence type="ECO:0000256" key="3">
    <source>
        <dbReference type="ARBA" id="ARBA00023015"/>
    </source>
</evidence>
<dbReference type="InterPro" id="IPR035965">
    <property type="entry name" value="PAS-like_dom_sf"/>
</dbReference>
<dbReference type="PROSITE" id="PS50045">
    <property type="entry name" value="SIGMA54_INTERACT_4"/>
    <property type="match status" value="1"/>
</dbReference>
<dbReference type="InterPro" id="IPR025662">
    <property type="entry name" value="Sigma_54_int_dom_ATP-bd_1"/>
</dbReference>
<dbReference type="Gene3D" id="3.40.50.300">
    <property type="entry name" value="P-loop containing nucleotide triphosphate hydrolases"/>
    <property type="match status" value="1"/>
</dbReference>
<dbReference type="InterPro" id="IPR029016">
    <property type="entry name" value="GAF-like_dom_sf"/>
</dbReference>
<dbReference type="InterPro" id="IPR002078">
    <property type="entry name" value="Sigma_54_int"/>
</dbReference>
<sequence length="633" mass="69875">MQIKTTAGDEHRIMRAREVVHADGAVPAGSLRDAIQASWQRSINHGVRMNAGCEINGERRYSSDDLYEANRILVDAAVPVLEQLSGHLRQRPERSLLILANAEARVLAIEGHSSTHPTLRDLAPGVCWSECHRGTNALGTALVEQKPTLIGYGEHFLDRLSPFSCTAVPIRKPDGSVHGVIDLTQMGPLPQPEDWFSLLNLSANYIERRLFSSQYADHLVIAFHPRQQYLDSSWQGLLALDDDGRILALNDPACQLFAQSRDHLVGKRADRLVAGYRDLLKSVRLGGVGTFATPRGSFFYKVLHVRPSPLQAPVARPRVADNSDAREQLQALAGGNSSYATQLRMASRALANGLPILLQGETGSGKEWVARRLHDASPRADKPFVAVNCAAIPETLIESELFGYRDGAFTGARRGGMVGRLQQAHGGTLFLDEVGDMPLALQARLLRVLQERRVAPLGAGEEQELDITLICATHRDLKQLVGTEQFREDLYYRVHGLSVMLPPLRERHDFDALCDTIMATHNDAPPALDEPLATLLRGYHWPGNLRQLDMVLRTALALWEPEDGPLGLMHLPATTRAELENDDQPARGSSIRDSERATIRQAMAVHQGNVSRAAKALDISRATLYRKLKQLES</sequence>
<gene>
    <name evidence="7" type="ORF">AB5I84_11720</name>
</gene>